<name>A0A1J9QJ26_9EURO</name>
<dbReference type="AlphaFoldDB" id="A0A1J9QJ26"/>
<evidence type="ECO:0000313" key="2">
    <source>
        <dbReference type="Proteomes" id="UP000242791"/>
    </source>
</evidence>
<comment type="caution">
    <text evidence="1">The sequence shown here is derived from an EMBL/GenBank/DDBJ whole genome shotgun (WGS) entry which is preliminary data.</text>
</comment>
<organism evidence="1 2">
    <name type="scientific">Blastomyces percursus</name>
    <dbReference type="NCBI Taxonomy" id="1658174"/>
    <lineage>
        <taxon>Eukaryota</taxon>
        <taxon>Fungi</taxon>
        <taxon>Dikarya</taxon>
        <taxon>Ascomycota</taxon>
        <taxon>Pezizomycotina</taxon>
        <taxon>Eurotiomycetes</taxon>
        <taxon>Eurotiomycetidae</taxon>
        <taxon>Onygenales</taxon>
        <taxon>Ajellomycetaceae</taxon>
        <taxon>Blastomyces</taxon>
    </lineage>
</organism>
<dbReference type="InterPro" id="IPR011042">
    <property type="entry name" value="6-blade_b-propeller_TolB-like"/>
</dbReference>
<sequence>MLSIICREHGIAIINFDPSRSDWNTAMGIFRNPDPRGSLYIYDYAAAGTNKELELTGFLVISISTLLGITSSAALQIPRQGCLLPIISELGVPWRYSTSTMTYLKQSMLQQYLITTRLSFRQIISHLSPTHNFTSRTILAIWRRPDLSGLKIETYFSMPWSWVTFVDLSSPEYLKCAIVAMITLAGKEVIVASSGNDAVYVYQRDPQSNLLSSSRETIPLSFHPDNVNFDHSLDISDPTLFDTEGRFLRGVTVGGHPFLIKLKRMINNPEKLNAPSWVAEGRRGTGLDPGPQPKFYAMESIFQAALQGPWTPNEAISLSPLFMAKVF</sequence>
<dbReference type="Proteomes" id="UP000242791">
    <property type="component" value="Unassembled WGS sequence"/>
</dbReference>
<keyword evidence="2" id="KW-1185">Reference proteome</keyword>
<dbReference type="OrthoDB" id="5307922at2759"/>
<reference evidence="1 2" key="1">
    <citation type="submission" date="2015-08" db="EMBL/GenBank/DDBJ databases">
        <title>Emmonsia species relationships and genome sequence.</title>
        <authorList>
            <person name="Cuomo C.A."/>
            <person name="Schwartz I.S."/>
            <person name="Kenyon C."/>
            <person name="De Hoog G.S."/>
            <person name="Govender N.P."/>
            <person name="Botha A."/>
            <person name="Moreno L."/>
            <person name="De Vries M."/>
            <person name="Munoz J.F."/>
            <person name="Stielow J.B."/>
        </authorList>
    </citation>
    <scope>NUCLEOTIDE SEQUENCE [LARGE SCALE GENOMIC DNA]</scope>
    <source>
        <strain evidence="1 2">EI222</strain>
    </source>
</reference>
<gene>
    <name evidence="1" type="ORF">ACJ73_00133</name>
</gene>
<dbReference type="EMBL" id="LGTZ01000007">
    <property type="protein sequence ID" value="OJD28472.1"/>
    <property type="molecule type" value="Genomic_DNA"/>
</dbReference>
<dbReference type="Gene3D" id="2.120.10.30">
    <property type="entry name" value="TolB, C-terminal domain"/>
    <property type="match status" value="1"/>
</dbReference>
<protein>
    <submittedName>
        <fullName evidence="1">Uncharacterized protein</fullName>
    </submittedName>
</protein>
<evidence type="ECO:0000313" key="1">
    <source>
        <dbReference type="EMBL" id="OJD28472.1"/>
    </source>
</evidence>
<proteinExistence type="predicted"/>
<dbReference type="VEuPathDB" id="FungiDB:ACJ73_00133"/>
<accession>A0A1J9QJ26</accession>